<dbReference type="AlphaFoldDB" id="A0AAN7B7W5"/>
<comment type="caution">
    <text evidence="3">The sequence shown here is derived from an EMBL/GenBank/DDBJ whole genome shotgun (WGS) entry which is preliminary data.</text>
</comment>
<accession>A0AAN7B7W5</accession>
<feature type="region of interest" description="Disordered" evidence="1">
    <location>
        <begin position="640"/>
        <end position="675"/>
    </location>
</feature>
<feature type="region of interest" description="Disordered" evidence="1">
    <location>
        <begin position="1"/>
        <end position="165"/>
    </location>
</feature>
<gene>
    <name evidence="3" type="ORF">QBC37DRAFT_158895</name>
</gene>
<dbReference type="PROSITE" id="PS00028">
    <property type="entry name" value="ZINC_FINGER_C2H2_1"/>
    <property type="match status" value="1"/>
</dbReference>
<feature type="compositionally biased region" description="Polar residues" evidence="1">
    <location>
        <begin position="656"/>
        <end position="669"/>
    </location>
</feature>
<reference evidence="3" key="2">
    <citation type="submission" date="2023-05" db="EMBL/GenBank/DDBJ databases">
        <authorList>
            <consortium name="Lawrence Berkeley National Laboratory"/>
            <person name="Steindorff A."/>
            <person name="Hensen N."/>
            <person name="Bonometti L."/>
            <person name="Westerberg I."/>
            <person name="Brannstrom I.O."/>
            <person name="Guillou S."/>
            <person name="Cros-Aarteil S."/>
            <person name="Calhoun S."/>
            <person name="Haridas S."/>
            <person name="Kuo A."/>
            <person name="Mondo S."/>
            <person name="Pangilinan J."/>
            <person name="Riley R."/>
            <person name="Labutti K."/>
            <person name="Andreopoulos B."/>
            <person name="Lipzen A."/>
            <person name="Chen C."/>
            <person name="Yanf M."/>
            <person name="Daum C."/>
            <person name="Ng V."/>
            <person name="Clum A."/>
            <person name="Ohm R."/>
            <person name="Martin F."/>
            <person name="Silar P."/>
            <person name="Natvig D."/>
            <person name="Lalanne C."/>
            <person name="Gautier V."/>
            <person name="Ament-Velasquez S.L."/>
            <person name="Kruys A."/>
            <person name="Hutchinson M.I."/>
            <person name="Powell A.J."/>
            <person name="Barry K."/>
            <person name="Miller A.N."/>
            <person name="Grigoriev I.V."/>
            <person name="Debuchy R."/>
            <person name="Gladieux P."/>
            <person name="Thoren M.H."/>
            <person name="Johannesson H."/>
        </authorList>
    </citation>
    <scope>NUCLEOTIDE SEQUENCE</scope>
    <source>
        <strain evidence="3">PSN293</strain>
    </source>
</reference>
<dbReference type="EMBL" id="MU858098">
    <property type="protein sequence ID" value="KAK4214133.1"/>
    <property type="molecule type" value="Genomic_DNA"/>
</dbReference>
<feature type="compositionally biased region" description="Acidic residues" evidence="1">
    <location>
        <begin position="99"/>
        <end position="115"/>
    </location>
</feature>
<evidence type="ECO:0000313" key="4">
    <source>
        <dbReference type="Proteomes" id="UP001301769"/>
    </source>
</evidence>
<proteinExistence type="predicted"/>
<evidence type="ECO:0000313" key="3">
    <source>
        <dbReference type="EMBL" id="KAK4214133.1"/>
    </source>
</evidence>
<organism evidence="3 4">
    <name type="scientific">Rhypophila decipiens</name>
    <dbReference type="NCBI Taxonomy" id="261697"/>
    <lineage>
        <taxon>Eukaryota</taxon>
        <taxon>Fungi</taxon>
        <taxon>Dikarya</taxon>
        <taxon>Ascomycota</taxon>
        <taxon>Pezizomycotina</taxon>
        <taxon>Sordariomycetes</taxon>
        <taxon>Sordariomycetidae</taxon>
        <taxon>Sordariales</taxon>
        <taxon>Naviculisporaceae</taxon>
        <taxon>Rhypophila</taxon>
    </lineage>
</organism>
<dbReference type="Pfam" id="PF12511">
    <property type="entry name" value="DUF3716"/>
    <property type="match status" value="1"/>
</dbReference>
<reference evidence="3" key="1">
    <citation type="journal article" date="2023" name="Mol. Phylogenet. Evol.">
        <title>Genome-scale phylogeny and comparative genomics of the fungal order Sordariales.</title>
        <authorList>
            <person name="Hensen N."/>
            <person name="Bonometti L."/>
            <person name="Westerberg I."/>
            <person name="Brannstrom I.O."/>
            <person name="Guillou S."/>
            <person name="Cros-Aarteil S."/>
            <person name="Calhoun S."/>
            <person name="Haridas S."/>
            <person name="Kuo A."/>
            <person name="Mondo S."/>
            <person name="Pangilinan J."/>
            <person name="Riley R."/>
            <person name="LaButti K."/>
            <person name="Andreopoulos B."/>
            <person name="Lipzen A."/>
            <person name="Chen C."/>
            <person name="Yan M."/>
            <person name="Daum C."/>
            <person name="Ng V."/>
            <person name="Clum A."/>
            <person name="Steindorff A."/>
            <person name="Ohm R.A."/>
            <person name="Martin F."/>
            <person name="Silar P."/>
            <person name="Natvig D.O."/>
            <person name="Lalanne C."/>
            <person name="Gautier V."/>
            <person name="Ament-Velasquez S.L."/>
            <person name="Kruys A."/>
            <person name="Hutchinson M.I."/>
            <person name="Powell A.J."/>
            <person name="Barry K."/>
            <person name="Miller A.N."/>
            <person name="Grigoriev I.V."/>
            <person name="Debuchy R."/>
            <person name="Gladieux P."/>
            <person name="Hiltunen Thoren M."/>
            <person name="Johannesson H."/>
        </authorList>
    </citation>
    <scope>NUCLEOTIDE SEQUENCE</scope>
    <source>
        <strain evidence="3">PSN293</strain>
    </source>
</reference>
<sequence length="864" mass="94382">MDGTLSDIGYWADPTRGDGRNKGGTAKPPLVVSRKPMSLEISPMVEPALHASGGRPRESGARESSDVETSISRPKPPSQPSRGGPRQSLGSVKAAALDDNFDDSGNEASSSEDEQDPVRQALKRSIRKMEKDQQRRNPKTWTKFSDDSPFKDVAEEPISSDTGFTKANSERRYDQWPDKDGVLKDACGALFPDGYKEDTTMPDRPWICPFRSCRRLYARIKDLGTHFHKLHRGCLVNDNKDGTFSVLTQHDRMSSLAHADDPPRIISQDADNDQPLKNPQKPIYRTPTNIKWVDVFSEEVGVRSQRAPQSSVTPAVSLETVEEPAPVGVRNDNRPALTRATNQRLYCEWHGTDPYNENGELVSMAGALIPEGYKCDRTFFNRPFICPVRTCRITCKLKKGLGNHFTHSHGGQTLNDNGDGTFSIVGSYLGKDAKVVSKDPLAPDAPPIAEPQIPLSANLDPGEERLKALQADAAELASKAEAQVVSPEPEAKSDPAGLWRYITENTGLSGPPPDHVGIRYLLKLPQVRDLVLNEEIPAALDTRQIGAILIYVTGKSHDKVCTCCLRDGVLPFNECVNTVWTESEGYRALYGSYIRSCANCLYNKRGNHCSVKAYIPTGLGIKPIKLNLGEDIGKEDYHSMENELKRRRSERLKPPSSENAKSNGNNTPVNAAPDKASVDELLPAAKRPRRGLGLSEANGKAPELQRVSTVPDSHSPGLLEVLDPSVMGEDAEMEEWEQGPGKVLTSAAAGDSSSKELAFSSLHLLSAPSDSSQRQARTIQVAKGISFVATHIPSGTVHRFVPDETKLRMCTLANGKLRVTVDGEPEFAIGTHGVFKLSPGKGCRIVNRAYVDAVLHVTSVEGAE</sequence>
<feature type="region of interest" description="Disordered" evidence="1">
    <location>
        <begin position="688"/>
        <end position="720"/>
    </location>
</feature>
<evidence type="ECO:0000256" key="1">
    <source>
        <dbReference type="SAM" id="MobiDB-lite"/>
    </source>
</evidence>
<keyword evidence="4" id="KW-1185">Reference proteome</keyword>
<feature type="compositionally biased region" description="Basic and acidic residues" evidence="1">
    <location>
        <begin position="55"/>
        <end position="65"/>
    </location>
</feature>
<name>A0AAN7B7W5_9PEZI</name>
<feature type="region of interest" description="Disordered" evidence="1">
    <location>
        <begin position="256"/>
        <end position="283"/>
    </location>
</feature>
<dbReference type="InterPro" id="IPR013087">
    <property type="entry name" value="Znf_C2H2_type"/>
</dbReference>
<feature type="domain" description="C2H2-type" evidence="2">
    <location>
        <begin position="208"/>
        <end position="231"/>
    </location>
</feature>
<dbReference type="Proteomes" id="UP001301769">
    <property type="component" value="Unassembled WGS sequence"/>
</dbReference>
<protein>
    <recommendedName>
        <fullName evidence="2">C2H2-type domain-containing protein</fullName>
    </recommendedName>
</protein>
<feature type="compositionally biased region" description="Basic and acidic residues" evidence="1">
    <location>
        <begin position="144"/>
        <end position="154"/>
    </location>
</feature>
<evidence type="ECO:0000259" key="2">
    <source>
        <dbReference type="PROSITE" id="PS00028"/>
    </source>
</evidence>
<dbReference type="InterPro" id="IPR022190">
    <property type="entry name" value="DUF3716"/>
</dbReference>